<dbReference type="Proteomes" id="UP000471364">
    <property type="component" value="Unassembled WGS sequence"/>
</dbReference>
<sequence>MASRTGNDAVRALRARQEVERRAVRAVEQSASALADAAERRHELLAKVDGEVRDATAAHELSVVVLAAILRDDGLAAELAGVDVSRVRALRRTVDGKAVRERIAQLGSVMPRRGRPPAPEVVSHGGVLGDVGSAPGLVDGG</sequence>
<keyword evidence="2" id="KW-1185">Reference proteome</keyword>
<comment type="caution">
    <text evidence="1">The sequence shown here is derived from an EMBL/GenBank/DDBJ whole genome shotgun (WGS) entry which is preliminary data.</text>
</comment>
<organism evidence="1 2">
    <name type="scientific">Micromonospora aurantiaca</name>
    <name type="common">nom. illeg.</name>
    <dbReference type="NCBI Taxonomy" id="47850"/>
    <lineage>
        <taxon>Bacteria</taxon>
        <taxon>Bacillati</taxon>
        <taxon>Actinomycetota</taxon>
        <taxon>Actinomycetes</taxon>
        <taxon>Micromonosporales</taxon>
        <taxon>Micromonosporaceae</taxon>
        <taxon>Micromonospora</taxon>
    </lineage>
</organism>
<dbReference type="RefSeq" id="WP_151012587.1">
    <property type="nucleotide sequence ID" value="NZ_CP031263.1"/>
</dbReference>
<evidence type="ECO:0000313" key="1">
    <source>
        <dbReference type="EMBL" id="KAB1116610.1"/>
    </source>
</evidence>
<evidence type="ECO:0000313" key="2">
    <source>
        <dbReference type="Proteomes" id="UP000471364"/>
    </source>
</evidence>
<proteinExistence type="predicted"/>
<name>A0ABQ6UJ84_9ACTN</name>
<dbReference type="EMBL" id="WAAR01000039">
    <property type="protein sequence ID" value="KAB1116610.1"/>
    <property type="molecule type" value="Genomic_DNA"/>
</dbReference>
<reference evidence="1 2" key="1">
    <citation type="submission" date="2019-09" db="EMBL/GenBank/DDBJ databases">
        <title>High taxonomic diversity of Micromonospora strains isolated from Medicago sativa nodules in different geographical locations.</title>
        <authorList>
            <person name="Martinez-Hidalgo P."/>
            <person name="Flores-Felix J.D."/>
            <person name="Velazquez E."/>
            <person name="Brau L."/>
            <person name="Trujillo M.E."/>
            <person name="Martinez-Molina E."/>
        </authorList>
    </citation>
    <scope>NUCLEOTIDE SEQUENCE [LARGE SCALE GENOMIC DNA]</scope>
    <source>
        <strain evidence="1 2">ALFB5</strain>
    </source>
</reference>
<protein>
    <submittedName>
        <fullName evidence="1">Uncharacterized protein</fullName>
    </submittedName>
</protein>
<gene>
    <name evidence="1" type="ORF">F6X54_11295</name>
</gene>
<accession>A0ABQ6UJ84</accession>